<accession>A0A4P9Z298</accession>
<keyword evidence="6" id="KW-0238">DNA-binding</keyword>
<evidence type="ECO:0000256" key="3">
    <source>
        <dbReference type="ARBA" id="ARBA00022763"/>
    </source>
</evidence>
<keyword evidence="5" id="KW-0190">Covalent protein-DNA linkage</keyword>
<proteinExistence type="inferred from homology"/>
<organism evidence="9 10">
    <name type="scientific">Syncephalis pseudoplumigaleata</name>
    <dbReference type="NCBI Taxonomy" id="1712513"/>
    <lineage>
        <taxon>Eukaryota</taxon>
        <taxon>Fungi</taxon>
        <taxon>Fungi incertae sedis</taxon>
        <taxon>Zoopagomycota</taxon>
        <taxon>Zoopagomycotina</taxon>
        <taxon>Zoopagomycetes</taxon>
        <taxon>Zoopagales</taxon>
        <taxon>Piptocephalidaceae</taxon>
        <taxon>Syncephalis</taxon>
    </lineage>
</organism>
<gene>
    <name evidence="9" type="ORF">SYNPS1DRAFT_28202</name>
</gene>
<keyword evidence="4" id="KW-0378">Hydrolase</keyword>
<evidence type="ECO:0000313" key="10">
    <source>
        <dbReference type="Proteomes" id="UP000278143"/>
    </source>
</evidence>
<evidence type="ECO:0000256" key="1">
    <source>
        <dbReference type="ARBA" id="ARBA00008136"/>
    </source>
</evidence>
<dbReference type="InterPro" id="IPR003738">
    <property type="entry name" value="SRAP"/>
</dbReference>
<evidence type="ECO:0008006" key="11">
    <source>
        <dbReference type="Google" id="ProtNLM"/>
    </source>
</evidence>
<dbReference type="AlphaFoldDB" id="A0A4P9Z298"/>
<evidence type="ECO:0000256" key="5">
    <source>
        <dbReference type="ARBA" id="ARBA00023124"/>
    </source>
</evidence>
<dbReference type="PANTHER" id="PTHR13604">
    <property type="entry name" value="DC12-RELATED"/>
    <property type="match status" value="1"/>
</dbReference>
<dbReference type="PANTHER" id="PTHR13604:SF0">
    <property type="entry name" value="ABASIC SITE PROCESSING PROTEIN HMCES"/>
    <property type="match status" value="1"/>
</dbReference>
<keyword evidence="3" id="KW-0227">DNA damage</keyword>
<feature type="compositionally biased region" description="Low complexity" evidence="8">
    <location>
        <begin position="276"/>
        <end position="288"/>
    </location>
</feature>
<dbReference type="GO" id="GO:0008233">
    <property type="term" value="F:peptidase activity"/>
    <property type="evidence" value="ECO:0007669"/>
    <property type="project" value="UniProtKB-KW"/>
</dbReference>
<comment type="similarity">
    <text evidence="1">Belongs to the SOS response-associated peptidase family.</text>
</comment>
<evidence type="ECO:0000256" key="7">
    <source>
        <dbReference type="ARBA" id="ARBA00023239"/>
    </source>
</evidence>
<dbReference type="GO" id="GO:0016829">
    <property type="term" value="F:lyase activity"/>
    <property type="evidence" value="ECO:0007669"/>
    <property type="project" value="UniProtKB-KW"/>
</dbReference>
<dbReference type="GO" id="GO:0006508">
    <property type="term" value="P:proteolysis"/>
    <property type="evidence" value="ECO:0007669"/>
    <property type="project" value="UniProtKB-KW"/>
</dbReference>
<name>A0A4P9Z298_9FUNG</name>
<dbReference type="InterPro" id="IPR036590">
    <property type="entry name" value="SRAP-like"/>
</dbReference>
<dbReference type="Pfam" id="PF02586">
    <property type="entry name" value="SRAP"/>
    <property type="match status" value="1"/>
</dbReference>
<keyword evidence="10" id="KW-1185">Reference proteome</keyword>
<feature type="region of interest" description="Disordered" evidence="8">
    <location>
        <begin position="241"/>
        <end position="298"/>
    </location>
</feature>
<evidence type="ECO:0000256" key="6">
    <source>
        <dbReference type="ARBA" id="ARBA00023125"/>
    </source>
</evidence>
<evidence type="ECO:0000256" key="2">
    <source>
        <dbReference type="ARBA" id="ARBA00022670"/>
    </source>
</evidence>
<sequence>MCGRTELGVDVEQIIARFQLYRWLHPEQFTPNYNVAPTQTQPVLTWNSSNDDDSERLIQNMEWGVTTFKEKKMIINLRDDTLRNKPSVAGHFRRCVVLARGYYEWKRRDKHSTPYYIHRADGAWMLFAGLYTIASTSADDRFTYVIVTTTAADTVAHIHDRMPVVLEDPSEWLDVKQDWRRTLHPFTGQLSAYPVSPRVNFIKYQDAECMKPLDQMAGNIKRFFPTATDPSKPEADWHSIAPIAAPSSPPPGMHAKPQPAKQGGASTRSNRRTPTKTKTTTPYTRPVTDYFKRKEGPS</sequence>
<protein>
    <recommendedName>
        <fullName evidence="11">DUF159-domain-containing protein</fullName>
    </recommendedName>
</protein>
<dbReference type="EMBL" id="KZ989518">
    <property type="protein sequence ID" value="RKP26092.1"/>
    <property type="molecule type" value="Genomic_DNA"/>
</dbReference>
<keyword evidence="2" id="KW-0645">Protease</keyword>
<evidence type="ECO:0000256" key="8">
    <source>
        <dbReference type="SAM" id="MobiDB-lite"/>
    </source>
</evidence>
<reference evidence="10" key="1">
    <citation type="journal article" date="2018" name="Nat. Microbiol.">
        <title>Leveraging single-cell genomics to expand the fungal tree of life.</title>
        <authorList>
            <person name="Ahrendt S.R."/>
            <person name="Quandt C.A."/>
            <person name="Ciobanu D."/>
            <person name="Clum A."/>
            <person name="Salamov A."/>
            <person name="Andreopoulos B."/>
            <person name="Cheng J.F."/>
            <person name="Woyke T."/>
            <person name="Pelin A."/>
            <person name="Henrissat B."/>
            <person name="Reynolds N.K."/>
            <person name="Benny G.L."/>
            <person name="Smith M.E."/>
            <person name="James T.Y."/>
            <person name="Grigoriev I.V."/>
        </authorList>
    </citation>
    <scope>NUCLEOTIDE SEQUENCE [LARGE SCALE GENOMIC DNA]</scope>
    <source>
        <strain evidence="10">Benny S71-1</strain>
    </source>
</reference>
<evidence type="ECO:0000313" key="9">
    <source>
        <dbReference type="EMBL" id="RKP26092.1"/>
    </source>
</evidence>
<evidence type="ECO:0000256" key="4">
    <source>
        <dbReference type="ARBA" id="ARBA00022801"/>
    </source>
</evidence>
<dbReference type="Proteomes" id="UP000278143">
    <property type="component" value="Unassembled WGS sequence"/>
</dbReference>
<keyword evidence="7" id="KW-0456">Lyase</keyword>
<dbReference type="GO" id="GO:0106300">
    <property type="term" value="P:protein-DNA covalent cross-linking repair"/>
    <property type="evidence" value="ECO:0007669"/>
    <property type="project" value="InterPro"/>
</dbReference>
<dbReference type="GO" id="GO:0003697">
    <property type="term" value="F:single-stranded DNA binding"/>
    <property type="evidence" value="ECO:0007669"/>
    <property type="project" value="InterPro"/>
</dbReference>
<dbReference type="OrthoDB" id="2111841at2759"/>
<dbReference type="Gene3D" id="3.90.1680.10">
    <property type="entry name" value="SOS response associated peptidase-like"/>
    <property type="match status" value="1"/>
</dbReference>
<dbReference type="SUPFAM" id="SSF143081">
    <property type="entry name" value="BB1717-like"/>
    <property type="match status" value="1"/>
</dbReference>